<dbReference type="Pfam" id="PF00628">
    <property type="entry name" value="PHD"/>
    <property type="match status" value="1"/>
</dbReference>
<dbReference type="RefSeq" id="XP_014181750.1">
    <property type="nucleotide sequence ID" value="XM_014326275.1"/>
</dbReference>
<keyword evidence="1" id="KW-0479">Metal-binding</keyword>
<dbReference type="InterPro" id="IPR019787">
    <property type="entry name" value="Znf_PHD-finger"/>
</dbReference>
<evidence type="ECO:0000259" key="6">
    <source>
        <dbReference type="PROSITE" id="PS50016"/>
    </source>
</evidence>
<gene>
    <name evidence="8" type="ORF">A1Q1_08128</name>
</gene>
<comment type="caution">
    <text evidence="8">The sequence shown here is derived from an EMBL/GenBank/DDBJ whole genome shotgun (WGS) entry which is preliminary data.</text>
</comment>
<protein>
    <submittedName>
        <fullName evidence="8">Znf1</fullName>
    </submittedName>
</protein>
<dbReference type="InterPro" id="IPR034732">
    <property type="entry name" value="EPHD"/>
</dbReference>
<dbReference type="HOGENOM" id="CLU_001514_0_0_1"/>
<feature type="region of interest" description="Disordered" evidence="5">
    <location>
        <begin position="496"/>
        <end position="529"/>
    </location>
</feature>
<dbReference type="Proteomes" id="UP000002748">
    <property type="component" value="Unassembled WGS sequence"/>
</dbReference>
<dbReference type="PROSITE" id="PS51805">
    <property type="entry name" value="EPHD"/>
    <property type="match status" value="1"/>
</dbReference>
<dbReference type="CDD" id="cd15571">
    <property type="entry name" value="ePHD"/>
    <property type="match status" value="1"/>
</dbReference>
<name>J5R545_TRIAS</name>
<dbReference type="InterPro" id="IPR001965">
    <property type="entry name" value="Znf_PHD"/>
</dbReference>
<dbReference type="InterPro" id="IPR019786">
    <property type="entry name" value="Zinc_finger_PHD-type_CS"/>
</dbReference>
<evidence type="ECO:0000256" key="5">
    <source>
        <dbReference type="SAM" id="MobiDB-lite"/>
    </source>
</evidence>
<dbReference type="KEGG" id="tasa:A1Q1_08128"/>
<organism evidence="8 9">
    <name type="scientific">Trichosporon asahii var. asahii (strain ATCC 90039 / CBS 2479 / JCM 2466 / KCTC 7840 / NBRC 103889/ NCYC 2677 / UAMH 7654)</name>
    <name type="common">Yeast</name>
    <dbReference type="NCBI Taxonomy" id="1186058"/>
    <lineage>
        <taxon>Eukaryota</taxon>
        <taxon>Fungi</taxon>
        <taxon>Dikarya</taxon>
        <taxon>Basidiomycota</taxon>
        <taxon>Agaricomycotina</taxon>
        <taxon>Tremellomycetes</taxon>
        <taxon>Trichosporonales</taxon>
        <taxon>Trichosporonaceae</taxon>
        <taxon>Trichosporon</taxon>
    </lineage>
</organism>
<dbReference type="InterPro" id="IPR011011">
    <property type="entry name" value="Znf_FYVE_PHD"/>
</dbReference>
<keyword evidence="2 4" id="KW-0863">Zinc-finger</keyword>
<evidence type="ECO:0000313" key="9">
    <source>
        <dbReference type="Proteomes" id="UP000002748"/>
    </source>
</evidence>
<accession>J5R545</accession>
<feature type="domain" description="PHD-type" evidence="6">
    <location>
        <begin position="104"/>
        <end position="156"/>
    </location>
</feature>
<dbReference type="GO" id="GO:0048189">
    <property type="term" value="C:Lid2 complex"/>
    <property type="evidence" value="ECO:0007669"/>
    <property type="project" value="TreeGrafter"/>
</dbReference>
<evidence type="ECO:0000256" key="2">
    <source>
        <dbReference type="ARBA" id="ARBA00022771"/>
    </source>
</evidence>
<feature type="compositionally biased region" description="Basic and acidic residues" evidence="5">
    <location>
        <begin position="496"/>
        <end position="506"/>
    </location>
</feature>
<dbReference type="PROSITE" id="PS01359">
    <property type="entry name" value="ZF_PHD_1"/>
    <property type="match status" value="1"/>
</dbReference>
<sequence>MPSRADLAQQGFTVTSAKATNGETVHINDLTPRITVQRCAHPRVSPAEHSAEEGLASPLERAARPPLVVLPSERLPPHVKEVLLSRYEYLLTEKEMVADLLDAYRTCCVCEQWAASQDTVRCEVCKQFYHMSCLNPPLLAKPAKGYSWACLACTIQRRKDVESEKYRFVSNGGSAPPRTKAQSRKEKAAAAAANEKIFDKPDVMFRGWPWSLHTRAEDTLDAEDLIYPRAVTRVGTKFQANVMTWEEQQRAEEKRQSSLLDTGSSRLILERGYDPGEQNHDPTLMVLSEPSDDLADYMEEVRRMKMPVPPYDVRRLNAAVEAYTAYGRDDAIRYLKSLKLADFNPMVWSDEETRLLEAEFAKWNGLQASAASKVLGKRPAEVVRYTYMWKNKKYKAENELLRQHRKVHSIHGRTSSTLGPIPLGHVRRADSEMPDDDASSLYNANYVRDHKLQCAVCWTRISNVWWKCPRSVTGNAMCETCGSNYRKYGVLSAPKAEDAKRDYRKEPKSRRGAKADSASGTSTPVPQGPPKLPPCSLCRRMEPKASMARCKTCTFSAHAGCYGIKPEDLGAEWECELCANVTNEENNLDIKCMLCPRDQASVALKLAPKNKKPPADFDVLSALKPTEGCRWAHIICASWTPEVQFSDGTTLKDVEGISAIHDASWEAICTLCGQADGAKIPCTSGCGAVYHVSCAYMAGYKLGFFFSPVKAGKRDVTATITTFKDDAGIMSPGVWCKGHEPPPTTATTDMFELDPEQGECALNVYNKTYKAIPSDELFPLLRKAKRLDRFEPTVDEVKIELSEDKDVVMTTAKTCAVCGVDVSPRWHESTAGLECHKCWYANKPETRPAAVAA</sequence>
<dbReference type="OrthoDB" id="336088at2759"/>
<evidence type="ECO:0000256" key="1">
    <source>
        <dbReference type="ARBA" id="ARBA00022723"/>
    </source>
</evidence>
<dbReference type="AlphaFoldDB" id="J5R545"/>
<dbReference type="PROSITE" id="PS50016">
    <property type="entry name" value="ZF_PHD_2"/>
    <property type="match status" value="1"/>
</dbReference>
<feature type="domain" description="PHD-type" evidence="7">
    <location>
        <begin position="589"/>
        <end position="740"/>
    </location>
</feature>
<dbReference type="Pfam" id="PF13831">
    <property type="entry name" value="PHD_2"/>
    <property type="match status" value="1"/>
</dbReference>
<dbReference type="PANTHER" id="PTHR47672:SF1">
    <property type="entry name" value="E3 UBIQUITIN-PROTEIN LIGASE SNT2"/>
    <property type="match status" value="1"/>
</dbReference>
<dbReference type="PANTHER" id="PTHR47672">
    <property type="entry name" value="E3 UBIQUITIN-PROTEIN LIGASE SNT2"/>
    <property type="match status" value="1"/>
</dbReference>
<dbReference type="GeneID" id="25991640"/>
<dbReference type="GO" id="GO:0008270">
    <property type="term" value="F:zinc ion binding"/>
    <property type="evidence" value="ECO:0007669"/>
    <property type="project" value="UniProtKB-KW"/>
</dbReference>
<dbReference type="VEuPathDB" id="FungiDB:A1Q1_08128"/>
<proteinExistence type="predicted"/>
<dbReference type="GO" id="GO:0036205">
    <property type="term" value="P:histone catabolic process"/>
    <property type="evidence" value="ECO:0007669"/>
    <property type="project" value="TreeGrafter"/>
</dbReference>
<evidence type="ECO:0000256" key="4">
    <source>
        <dbReference type="PROSITE-ProRule" id="PRU00146"/>
    </source>
</evidence>
<dbReference type="Gene3D" id="3.30.40.10">
    <property type="entry name" value="Zinc/RING finger domain, C3HC4 (zinc finger)"/>
    <property type="match status" value="3"/>
</dbReference>
<dbReference type="GO" id="GO:0004842">
    <property type="term" value="F:ubiquitin-protein transferase activity"/>
    <property type="evidence" value="ECO:0007669"/>
    <property type="project" value="TreeGrafter"/>
</dbReference>
<dbReference type="SMART" id="SM00249">
    <property type="entry name" value="PHD"/>
    <property type="match status" value="3"/>
</dbReference>
<reference evidence="8 9" key="1">
    <citation type="journal article" date="2012" name="Eukaryot. Cell">
        <title>Draft genome sequence of CBS 2479, the standard type strain of Trichosporon asahii.</title>
        <authorList>
            <person name="Yang R.Y."/>
            <person name="Li H.T."/>
            <person name="Zhu H."/>
            <person name="Zhou G.P."/>
            <person name="Wang M."/>
            <person name="Wang L."/>
        </authorList>
    </citation>
    <scope>NUCLEOTIDE SEQUENCE [LARGE SCALE GENOMIC DNA]</scope>
    <source>
        <strain evidence="9">ATCC 90039 / CBS 2479 / JCM 2466 / KCTC 7840 / NCYC 2677 / UAMH 7654</strain>
    </source>
</reference>
<dbReference type="InterPro" id="IPR013083">
    <property type="entry name" value="Znf_RING/FYVE/PHD"/>
</dbReference>
<keyword evidence="3" id="KW-0862">Zinc</keyword>
<dbReference type="SUPFAM" id="SSF57903">
    <property type="entry name" value="FYVE/PHD zinc finger"/>
    <property type="match status" value="2"/>
</dbReference>
<evidence type="ECO:0000259" key="7">
    <source>
        <dbReference type="PROSITE" id="PS51805"/>
    </source>
</evidence>
<evidence type="ECO:0000256" key="3">
    <source>
        <dbReference type="ARBA" id="ARBA00022833"/>
    </source>
</evidence>
<dbReference type="InterPro" id="IPR029617">
    <property type="entry name" value="Snt2"/>
</dbReference>
<evidence type="ECO:0000313" key="8">
    <source>
        <dbReference type="EMBL" id="EJT50753.1"/>
    </source>
</evidence>
<dbReference type="EMBL" id="ALBS01000093">
    <property type="protein sequence ID" value="EJT50753.1"/>
    <property type="molecule type" value="Genomic_DNA"/>
</dbReference>
<dbReference type="Pfam" id="PF13832">
    <property type="entry name" value="zf-HC5HC2H_2"/>
    <property type="match status" value="1"/>
</dbReference>